<evidence type="ECO:0000313" key="5">
    <source>
        <dbReference type="Proteomes" id="UP000240571"/>
    </source>
</evidence>
<proteinExistence type="predicted"/>
<dbReference type="EMBL" id="MAUE01000025">
    <property type="protein sequence ID" value="OCW24901.1"/>
    <property type="molecule type" value="Genomic_DNA"/>
</dbReference>
<keyword evidence="1" id="KW-0472">Membrane</keyword>
<feature type="transmembrane region" description="Helical" evidence="1">
    <location>
        <begin position="12"/>
        <end position="33"/>
    </location>
</feature>
<protein>
    <submittedName>
        <fullName evidence="3">Uncharacterized protein</fullName>
    </submittedName>
</protein>
<dbReference type="Proteomes" id="UP000095081">
    <property type="component" value="Unassembled WGS sequence"/>
</dbReference>
<feature type="transmembrane region" description="Helical" evidence="1">
    <location>
        <begin position="45"/>
        <end position="65"/>
    </location>
</feature>
<evidence type="ECO:0000313" key="2">
    <source>
        <dbReference type="EMBL" id="OCW24901.1"/>
    </source>
</evidence>
<dbReference type="EMBL" id="PYWW01000055">
    <property type="protein sequence ID" value="PTC24822.1"/>
    <property type="molecule type" value="Genomic_DNA"/>
</dbReference>
<evidence type="ECO:0000256" key="1">
    <source>
        <dbReference type="SAM" id="Phobius"/>
    </source>
</evidence>
<keyword evidence="1" id="KW-0812">Transmembrane</keyword>
<sequence length="200" mass="22663">MLNDYGKALFKPLVSVQNFVLAGSFIFVVWLLIRVFHLNSSEIASWVQAIGSIAAILGAFAISNIQVKRQEEQRSIVSEQKFKAFFAVVKHAVDHARGVRDALETYELKRDFKLGWNTGYSEIFKSSVKSMGLIPVHELGDYDLVIAHNHILAAVINISKRIEEYVLAENFVEQELEVLCLNVAGQTEIIDFYWPNFEKA</sequence>
<accession>A0A2T4FN23</accession>
<reference evidence="2 4" key="1">
    <citation type="submission" date="2016-06" db="EMBL/GenBank/DDBJ databases">
        <title>Draft genome sequence of Pseudomonas sp. S1E40, a novel strain antagonistic activity to fungal plant pathogen.</title>
        <authorList>
            <person name="Tambong J.T."/>
            <person name="Tchagang C."/>
            <person name="Xu R."/>
        </authorList>
    </citation>
    <scope>NUCLEOTIDE SEQUENCE [LARGE SCALE GENOMIC DNA]</scope>
    <source>
        <strain evidence="2 4">S1E40</strain>
    </source>
</reference>
<dbReference type="Proteomes" id="UP000240571">
    <property type="component" value="Unassembled WGS sequence"/>
</dbReference>
<reference evidence="3 5" key="2">
    <citation type="submission" date="2018-03" db="EMBL/GenBank/DDBJ databases">
        <title>Diversity of bacteria associated with corn roots inoculated with woodland soils in Canada, and Description of Pseudomonas aylmerense sp. nov.</title>
        <authorList>
            <person name="Tambong J.T."/>
            <person name="Xu R."/>
            <person name="Tchagang C."/>
        </authorList>
    </citation>
    <scope>NUCLEOTIDE SEQUENCE [LARGE SCALE GENOMIC DNA]</scope>
    <source>
        <strain evidence="3 5">S1E44</strain>
    </source>
</reference>
<evidence type="ECO:0000313" key="4">
    <source>
        <dbReference type="Proteomes" id="UP000095081"/>
    </source>
</evidence>
<organism evidence="3 5">
    <name type="scientific">Pseudomonas aylmerensis</name>
    <dbReference type="NCBI Taxonomy" id="1869229"/>
    <lineage>
        <taxon>Bacteria</taxon>
        <taxon>Pseudomonadati</taxon>
        <taxon>Pseudomonadota</taxon>
        <taxon>Gammaproteobacteria</taxon>
        <taxon>Pseudomonadales</taxon>
        <taxon>Pseudomonadaceae</taxon>
        <taxon>Pseudomonas</taxon>
    </lineage>
</organism>
<keyword evidence="1" id="KW-1133">Transmembrane helix</keyword>
<keyword evidence="4" id="KW-1185">Reference proteome</keyword>
<dbReference type="AlphaFoldDB" id="A0A2T4FN23"/>
<name>A0A2T4FN23_9PSED</name>
<comment type="caution">
    <text evidence="3">The sequence shown here is derived from an EMBL/GenBank/DDBJ whole genome shotgun (WGS) entry which is preliminary data.</text>
</comment>
<evidence type="ECO:0000313" key="3">
    <source>
        <dbReference type="EMBL" id="PTC24822.1"/>
    </source>
</evidence>
<gene>
    <name evidence="2" type="ORF">BBG20_17665</name>
    <name evidence="3" type="ORF">C9382_27735</name>
</gene>
<dbReference type="OrthoDB" id="7033785at2"/>
<dbReference type="RefSeq" id="WP_065905535.1">
    <property type="nucleotide sequence ID" value="NZ_MAUE01000025.1"/>
</dbReference>